<evidence type="ECO:0000313" key="4">
    <source>
        <dbReference type="Proteomes" id="UP000008190"/>
    </source>
</evidence>
<dbReference type="Proteomes" id="UP000008190">
    <property type="component" value="Chromosome"/>
</dbReference>
<dbReference type="OrthoDB" id="134501at2"/>
<sequence>MDERNPQPFLTRRRAILGGTALTLAVTGAGALGIDLTDPGVGAAEEAAPASPSATPAGQTGSWLSMSPRDDKPLRAILFAYGNGFRRAHLAFSNDGSTLTMARLPTHGTAIDVQVWNLEQESRIKAGTLELGRFGAFAVGAEGVAYRDERCIGVWQRTKPISTSPSVRCGQKNGSTTVALSDDGTRLAASVTYAPGGTGGPNRNYLDVWRVDPPELLHSTHLPYQPHTLKFSDANRILAHAGRSGEYGEAGTHPLVGFIDITQKSARPELTDIAADNPNRHARNVDDFDISADGSMIAISLSDPLSNPMGNPLFDEVQVWDVNARSLISILRGKGGAVEFTRQGDLLATGTFDGYGLDIWDVQRRTARRSLNLTTAPEAARGLNGSVAFSPDGRHLAVPVGRTVQLWDVSLM</sequence>
<protein>
    <recommendedName>
        <fullName evidence="5">WD40 repeat domain-containing protein</fullName>
    </recommendedName>
</protein>
<dbReference type="RefSeq" id="WP_014350297.1">
    <property type="nucleotide sequence ID" value="NC_016887.1"/>
</dbReference>
<dbReference type="HOGENOM" id="CLU_667015_0_0_11"/>
<dbReference type="InterPro" id="IPR006311">
    <property type="entry name" value="TAT_signal"/>
</dbReference>
<dbReference type="PROSITE" id="PS51318">
    <property type="entry name" value="TAT"/>
    <property type="match status" value="1"/>
</dbReference>
<dbReference type="PANTHER" id="PTHR15622:SF2">
    <property type="entry name" value="U4_U6 SMALL NUCLEAR RIBONUCLEOPROTEIN PRP4"/>
    <property type="match status" value="1"/>
</dbReference>
<dbReference type="AlphaFoldDB" id="H6QZ78"/>
<dbReference type="InterPro" id="IPR015943">
    <property type="entry name" value="WD40/YVTN_repeat-like_dom_sf"/>
</dbReference>
<evidence type="ECO:0008006" key="5">
    <source>
        <dbReference type="Google" id="ProtNLM"/>
    </source>
</evidence>
<feature type="region of interest" description="Disordered" evidence="2">
    <location>
        <begin position="43"/>
        <end position="66"/>
    </location>
</feature>
<name>H6QZ78_NOCCG</name>
<dbReference type="PANTHER" id="PTHR15622">
    <property type="entry name" value="WD40 REPEAT PROTEIN"/>
    <property type="match status" value="1"/>
</dbReference>
<gene>
    <name evidence="3" type="ordered locus">NOCYR_2047</name>
</gene>
<dbReference type="SUPFAM" id="SSF82171">
    <property type="entry name" value="DPP6 N-terminal domain-like"/>
    <property type="match status" value="1"/>
</dbReference>
<evidence type="ECO:0000313" key="3">
    <source>
        <dbReference type="EMBL" id="CCF62832.1"/>
    </source>
</evidence>
<keyword evidence="1" id="KW-0833">Ubl conjugation pathway</keyword>
<dbReference type="InterPro" id="IPR051983">
    <property type="entry name" value="WSB_SOCS-box_domain"/>
</dbReference>
<dbReference type="STRING" id="1127134.NOCYR_2047"/>
<dbReference type="Gene3D" id="2.130.10.10">
    <property type="entry name" value="YVTN repeat-like/Quinoprotein amine dehydrogenase"/>
    <property type="match status" value="2"/>
</dbReference>
<keyword evidence="4" id="KW-1185">Reference proteome</keyword>
<accession>H6QZ78</accession>
<evidence type="ECO:0000256" key="1">
    <source>
        <dbReference type="ARBA" id="ARBA00022786"/>
    </source>
</evidence>
<dbReference type="eggNOG" id="COG2319">
    <property type="taxonomic scope" value="Bacteria"/>
</dbReference>
<organism evidence="3 4">
    <name type="scientific">Nocardia cyriacigeorgica (strain GUH-2)</name>
    <dbReference type="NCBI Taxonomy" id="1127134"/>
    <lineage>
        <taxon>Bacteria</taxon>
        <taxon>Bacillati</taxon>
        <taxon>Actinomycetota</taxon>
        <taxon>Actinomycetes</taxon>
        <taxon>Mycobacteriales</taxon>
        <taxon>Nocardiaceae</taxon>
        <taxon>Nocardia</taxon>
    </lineage>
</organism>
<dbReference type="KEGG" id="ncy:NOCYR_2047"/>
<dbReference type="EMBL" id="FO082843">
    <property type="protein sequence ID" value="CCF62832.1"/>
    <property type="molecule type" value="Genomic_DNA"/>
</dbReference>
<reference evidence="3 4" key="1">
    <citation type="journal article" date="2012" name="J. Bacteriol.">
        <title>Genome sequence of the human- and animal-pathogenic strain Nocardia cyriacigeorgica GUH-2.</title>
        <authorList>
            <person name="Zoropogui A."/>
            <person name="Pujic P."/>
            <person name="Normand P."/>
            <person name="Barbe V."/>
            <person name="Beaman B."/>
            <person name="Beaman L."/>
            <person name="Boiron P."/>
            <person name="Colinon C."/>
            <person name="Deredjian A."/>
            <person name="Graindorge A."/>
            <person name="Mangenot S."/>
            <person name="Nazaret S."/>
            <person name="Neto M."/>
            <person name="Petit S."/>
            <person name="Roche D."/>
            <person name="Vallenet D."/>
            <person name="Rodriguez-Nava V."/>
            <person name="Richard Y."/>
            <person name="Cournoyer B."/>
            <person name="Blaha D."/>
        </authorList>
    </citation>
    <scope>NUCLEOTIDE SEQUENCE [LARGE SCALE GENOMIC DNA]</scope>
    <source>
        <strain evidence="3 4">GUH-2</strain>
    </source>
</reference>
<proteinExistence type="predicted"/>
<dbReference type="GO" id="GO:0000209">
    <property type="term" value="P:protein polyubiquitination"/>
    <property type="evidence" value="ECO:0007669"/>
    <property type="project" value="TreeGrafter"/>
</dbReference>
<evidence type="ECO:0000256" key="2">
    <source>
        <dbReference type="SAM" id="MobiDB-lite"/>
    </source>
</evidence>
<feature type="compositionally biased region" description="Low complexity" evidence="2">
    <location>
        <begin position="43"/>
        <end position="57"/>
    </location>
</feature>